<protein>
    <submittedName>
        <fullName evidence="7">Xylan 3-O-arabinosyltransferase 1</fullName>
    </submittedName>
</protein>
<dbReference type="GO" id="GO:0016763">
    <property type="term" value="F:pentosyltransferase activity"/>
    <property type="evidence" value="ECO:0007669"/>
    <property type="project" value="UniProtKB-ARBA"/>
</dbReference>
<keyword evidence="5" id="KW-1133">Transmembrane helix</keyword>
<keyword evidence="5" id="KW-0812">Transmembrane</keyword>
<evidence type="ECO:0000313" key="7">
    <source>
        <dbReference type="EMBL" id="UXL82353.1"/>
    </source>
</evidence>
<dbReference type="PANTHER" id="PTHR20961:SF124">
    <property type="entry name" value="GLYCOSYLTRANSFERASE"/>
    <property type="match status" value="1"/>
</dbReference>
<dbReference type="GO" id="GO:0000139">
    <property type="term" value="C:Golgi membrane"/>
    <property type="evidence" value="ECO:0007669"/>
    <property type="project" value="UniProtKB-SubCell"/>
</dbReference>
<keyword evidence="3" id="KW-0808">Transferase</keyword>
<organism evidence="7">
    <name type="scientific">Pinus taeda</name>
    <name type="common">Loblolly pine</name>
    <dbReference type="NCBI Taxonomy" id="3352"/>
    <lineage>
        <taxon>Eukaryota</taxon>
        <taxon>Viridiplantae</taxon>
        <taxon>Streptophyta</taxon>
        <taxon>Embryophyta</taxon>
        <taxon>Tracheophyta</taxon>
        <taxon>Spermatophyta</taxon>
        <taxon>Pinopsida</taxon>
        <taxon>Pinidae</taxon>
        <taxon>Conifers I</taxon>
        <taxon>Pinales</taxon>
        <taxon>Pinaceae</taxon>
        <taxon>Pinus</taxon>
        <taxon>Pinus subgen. Pinus</taxon>
    </lineage>
</organism>
<dbReference type="InterPro" id="IPR049625">
    <property type="entry name" value="Glyco_transf_61_cat"/>
</dbReference>
<evidence type="ECO:0000259" key="6">
    <source>
        <dbReference type="Pfam" id="PF04577"/>
    </source>
</evidence>
<feature type="transmembrane region" description="Helical" evidence="5">
    <location>
        <begin position="23"/>
        <end position="47"/>
    </location>
</feature>
<feature type="transmembrane region" description="Helical" evidence="5">
    <location>
        <begin position="396"/>
        <end position="413"/>
    </location>
</feature>
<feature type="domain" description="Glycosyltransferase 61 catalytic" evidence="6">
    <location>
        <begin position="206"/>
        <end position="398"/>
    </location>
</feature>
<evidence type="ECO:0000256" key="2">
    <source>
        <dbReference type="ARBA" id="ARBA00022676"/>
    </source>
</evidence>
<proteinExistence type="evidence at transcript level"/>
<reference evidence="7" key="2">
    <citation type="submission" date="2022-08" db="EMBL/GenBank/DDBJ databases">
        <authorList>
            <person name="Zhong R."/>
            <person name="Phillips D.R."/>
            <person name="Ye Z.-H."/>
        </authorList>
    </citation>
    <scope>NUCLEOTIDE SEQUENCE</scope>
</reference>
<evidence type="ECO:0000256" key="3">
    <source>
        <dbReference type="ARBA" id="ARBA00022679"/>
    </source>
</evidence>
<dbReference type="AlphaFoldDB" id="A0A977WKK3"/>
<keyword evidence="2" id="KW-0328">Glycosyltransferase</keyword>
<comment type="subcellular location">
    <subcellularLocation>
        <location evidence="1">Golgi apparatus membrane</location>
        <topology evidence="1">Single-pass type II membrane protein</topology>
    </subcellularLocation>
</comment>
<accession>A0A977WKK3</accession>
<gene>
    <name evidence="7" type="primary">X3AT1</name>
</gene>
<keyword evidence="4" id="KW-0325">Glycoprotein</keyword>
<evidence type="ECO:0000256" key="5">
    <source>
        <dbReference type="SAM" id="Phobius"/>
    </source>
</evidence>
<evidence type="ECO:0000256" key="4">
    <source>
        <dbReference type="ARBA" id="ARBA00023180"/>
    </source>
</evidence>
<name>A0A977WKK3_PINTA</name>
<sequence>MTLLERLALAAVSLHSDKKRKGFPLLMIIILVALFVGLQSGCAMSLLKIMIPTATTLNNGWMRSMIGENEVNLASAPTEQEERYYSPAALGFRENETRPRESTLICDRSSHRTDVCIMKGDISTHSASSTIFLVSGTPESGRQEQQEQKFKIKPYTRKWDSHAMASVDELSLERLRDPAYAPQCQVTHSVPALVFSTGGYTGNLFHDFTDVIVPLFITSYHLKGQVVFIILNHKPWWTRKFGDIIRQLSSYDILDFRKEINTETHCFPEAIVGLRFHEDLWVNPALTQYNHTITDFQKMLSRAFEDGNKRSIFQYSLLKSRSPKLVLIDRKRSRVFLNQKEIVEVAEKVGFRVIVLSPNVNTPMKEMYTIINSCDVFMGIHGAALTHFLFLPPGAVFVQVVPLGLGWASRTFFRKPAMKMDSISYLEYPILPQESSLYDEYPKDHPYLRDPRSVNAKGWEETKKVYLDNQNVKLHLPRLERMFIKALDLIHSRSNVN</sequence>
<dbReference type="Pfam" id="PF04577">
    <property type="entry name" value="Glyco_transf_61"/>
    <property type="match status" value="1"/>
</dbReference>
<dbReference type="EMBL" id="OP298008">
    <property type="protein sequence ID" value="UXL82353.1"/>
    <property type="molecule type" value="mRNA"/>
</dbReference>
<dbReference type="PANTHER" id="PTHR20961">
    <property type="entry name" value="GLYCOSYLTRANSFERASE"/>
    <property type="match status" value="1"/>
</dbReference>
<keyword evidence="5" id="KW-0472">Membrane</keyword>
<dbReference type="InterPro" id="IPR007657">
    <property type="entry name" value="Glycosyltransferase_61"/>
</dbReference>
<evidence type="ECO:0000256" key="1">
    <source>
        <dbReference type="ARBA" id="ARBA00004323"/>
    </source>
</evidence>
<reference evidence="7" key="1">
    <citation type="journal article" date="2022" name="Planta">
        <title>Independent recruitment of glycosyltransferase family 61 members for xylan substitutions in conifers.</title>
        <authorList>
            <person name="Zhong R."/>
            <person name="Phillips D.R."/>
            <person name="Ye Z.H."/>
        </authorList>
    </citation>
    <scope>NUCLEOTIDE SEQUENCE</scope>
</reference>